<dbReference type="AlphaFoldDB" id="A0A3D9Z3C9"/>
<name>A0A3D9Z3C9_9HYPH</name>
<dbReference type="GO" id="GO:0046872">
    <property type="term" value="F:metal ion binding"/>
    <property type="evidence" value="ECO:0007669"/>
    <property type="project" value="UniProtKB-KW"/>
</dbReference>
<dbReference type="Gene3D" id="1.10.760.10">
    <property type="entry name" value="Cytochrome c-like domain"/>
    <property type="match status" value="1"/>
</dbReference>
<dbReference type="EMBL" id="QUMO01000001">
    <property type="protein sequence ID" value="REF89684.1"/>
    <property type="molecule type" value="Genomic_DNA"/>
</dbReference>
<feature type="signal peptide" evidence="5">
    <location>
        <begin position="1"/>
        <end position="21"/>
    </location>
</feature>
<dbReference type="GO" id="GO:0009055">
    <property type="term" value="F:electron transfer activity"/>
    <property type="evidence" value="ECO:0007669"/>
    <property type="project" value="InterPro"/>
</dbReference>
<keyword evidence="8" id="KW-1185">Reference proteome</keyword>
<evidence type="ECO:0000256" key="2">
    <source>
        <dbReference type="ARBA" id="ARBA00022723"/>
    </source>
</evidence>
<protein>
    <submittedName>
        <fullName evidence="7">Cbb3-type cytochrome c oxidase subunit III</fullName>
    </submittedName>
</protein>
<dbReference type="Pfam" id="PF13442">
    <property type="entry name" value="Cytochrome_CBB3"/>
    <property type="match status" value="1"/>
</dbReference>
<dbReference type="InterPro" id="IPR009056">
    <property type="entry name" value="Cyt_c-like_dom"/>
</dbReference>
<keyword evidence="3 4" id="KW-0408">Iron</keyword>
<evidence type="ECO:0000259" key="6">
    <source>
        <dbReference type="PROSITE" id="PS51007"/>
    </source>
</evidence>
<evidence type="ECO:0000256" key="4">
    <source>
        <dbReference type="PROSITE-ProRule" id="PRU00433"/>
    </source>
</evidence>
<comment type="caution">
    <text evidence="7">The sequence shown here is derived from an EMBL/GenBank/DDBJ whole genome shotgun (WGS) entry which is preliminary data.</text>
</comment>
<organism evidence="7 8">
    <name type="scientific">Methylovirgula ligni</name>
    <dbReference type="NCBI Taxonomy" id="569860"/>
    <lineage>
        <taxon>Bacteria</taxon>
        <taxon>Pseudomonadati</taxon>
        <taxon>Pseudomonadota</taxon>
        <taxon>Alphaproteobacteria</taxon>
        <taxon>Hyphomicrobiales</taxon>
        <taxon>Beijerinckiaceae</taxon>
        <taxon>Methylovirgula</taxon>
    </lineage>
</organism>
<gene>
    <name evidence="7" type="ORF">DES32_0920</name>
</gene>
<dbReference type="OrthoDB" id="122295at2"/>
<dbReference type="InterPro" id="IPR036909">
    <property type="entry name" value="Cyt_c-like_dom_sf"/>
</dbReference>
<keyword evidence="1 4" id="KW-0349">Heme</keyword>
<feature type="chain" id="PRO_5017773958" evidence="5">
    <location>
        <begin position="22"/>
        <end position="124"/>
    </location>
</feature>
<evidence type="ECO:0000256" key="1">
    <source>
        <dbReference type="ARBA" id="ARBA00022617"/>
    </source>
</evidence>
<dbReference type="PANTHER" id="PTHR33751:SF1">
    <property type="entry name" value="CBB3-TYPE CYTOCHROME C OXIDASE SUBUNIT FIXP"/>
    <property type="match status" value="1"/>
</dbReference>
<feature type="domain" description="Cytochrome c" evidence="6">
    <location>
        <begin position="43"/>
        <end position="121"/>
    </location>
</feature>
<evidence type="ECO:0000256" key="3">
    <source>
        <dbReference type="ARBA" id="ARBA00023004"/>
    </source>
</evidence>
<evidence type="ECO:0000256" key="5">
    <source>
        <dbReference type="SAM" id="SignalP"/>
    </source>
</evidence>
<dbReference type="GO" id="GO:0020037">
    <property type="term" value="F:heme binding"/>
    <property type="evidence" value="ECO:0007669"/>
    <property type="project" value="InterPro"/>
</dbReference>
<accession>A0A3D9Z3C9</accession>
<reference evidence="7 8" key="1">
    <citation type="submission" date="2018-08" db="EMBL/GenBank/DDBJ databases">
        <title>Genomic Encyclopedia of Type Strains, Phase IV (KMG-IV): sequencing the most valuable type-strain genomes for metagenomic binning, comparative biology and taxonomic classification.</title>
        <authorList>
            <person name="Goeker M."/>
        </authorList>
    </citation>
    <scope>NUCLEOTIDE SEQUENCE [LARGE SCALE GENOMIC DNA]</scope>
    <source>
        <strain evidence="7 8">BW863</strain>
    </source>
</reference>
<proteinExistence type="predicted"/>
<evidence type="ECO:0000313" key="7">
    <source>
        <dbReference type="EMBL" id="REF89684.1"/>
    </source>
</evidence>
<evidence type="ECO:0000313" key="8">
    <source>
        <dbReference type="Proteomes" id="UP000256900"/>
    </source>
</evidence>
<dbReference type="SUPFAM" id="SSF46626">
    <property type="entry name" value="Cytochrome c"/>
    <property type="match status" value="1"/>
</dbReference>
<sequence>MRSGFVRFARTLLVVFFAANALESCLLSPALAQSAEPDLTSPKLIDAGRVQFAENCVYCHGDSGSGGKAGPLAGRTDLTADYVFQTITNGKRVGSLVMPTWGLSLDKPTIWSLTAYVMSLQAKK</sequence>
<keyword evidence="2 4" id="KW-0479">Metal-binding</keyword>
<dbReference type="Proteomes" id="UP000256900">
    <property type="component" value="Unassembled WGS sequence"/>
</dbReference>
<dbReference type="InterPro" id="IPR050597">
    <property type="entry name" value="Cytochrome_c_Oxidase_Subunit"/>
</dbReference>
<dbReference type="PROSITE" id="PS51007">
    <property type="entry name" value="CYTC"/>
    <property type="match status" value="1"/>
</dbReference>
<dbReference type="PANTHER" id="PTHR33751">
    <property type="entry name" value="CBB3-TYPE CYTOCHROME C OXIDASE SUBUNIT FIXP"/>
    <property type="match status" value="1"/>
</dbReference>
<keyword evidence="5" id="KW-0732">Signal</keyword>